<dbReference type="Pfam" id="PF08463">
    <property type="entry name" value="EcoEI_R_C"/>
    <property type="match status" value="1"/>
</dbReference>
<dbReference type="InterPro" id="IPR014001">
    <property type="entry name" value="Helicase_ATP-bd"/>
</dbReference>
<dbReference type="Pfam" id="PF04851">
    <property type="entry name" value="ResIII"/>
    <property type="match status" value="1"/>
</dbReference>
<comment type="caution">
    <text evidence="3">The sequence shown here is derived from an EMBL/GenBank/DDBJ whole genome shotgun (WGS) entry which is preliminary data.</text>
</comment>
<dbReference type="GO" id="GO:0005829">
    <property type="term" value="C:cytosol"/>
    <property type="evidence" value="ECO:0007669"/>
    <property type="project" value="TreeGrafter"/>
</dbReference>
<dbReference type="SMART" id="SM00487">
    <property type="entry name" value="DEXDc"/>
    <property type="match status" value="1"/>
</dbReference>
<dbReference type="InterPro" id="IPR006935">
    <property type="entry name" value="Helicase/UvrB_N"/>
</dbReference>
<dbReference type="InterPro" id="IPR050742">
    <property type="entry name" value="Helicase_Restrict-Modif_Enz"/>
</dbReference>
<sequence length="1173" mass="132580">MEGASPPYKGSDKTMSNFQFLEPEFKALLEPAKGAEQLVYSDPRACCMRTRHALEQAVHWLYENDRDLRMPYDRSLNVLLTDRDFEALVPVQVHQKMRLIQRMGNQAVHGNGAVGFSDSMKLVRELFHVLFWLARTYTRTSDPKTIVASFEEKRVPQLVSTSDAAAFTRTELKKQEERFQQQLKDQHAELEKREAAIAEQAATLAEREALLAQLDAELAAKRAELAKAKSANIAVPDTHDYDEADTRRFFIDVLLREAGWVAGKSLSVEVPLKGMPNSKEEGFADYVLWGADGKPLAVVEAKRSLKDADIGRQQAKLYADCLEAEKGQRPLIFYSNGNHTWLWDDRRAPPREVQGFYTREELELAVQRRQLQGDLSRLPVNPDIAGRSYQQRAIRAMTEAFSQGRRAGLLTMATGTGKTRTAIALVELLMRANWAKRVLFLADRVALVNQAVGAFKAYLPDSNPVNLVTEKNGQGRVYLSTYPTMMGLIDEMDGEQRRYGIGHFDLVIIDEAHRSVYQKYGAIFRYFDSYLVGLTATPRDEVDRDTYHLFGLETGVPTDAYSLDEAVAADYLVPPKAHSVPIRFVREGIRYDQLTEEEKEHWESLDWGDRAEDGDAPTEVLAAEVNKQLFNEHTVDLMLQHLMQHGLKVEGGDKLGKTIIFAVNQKHADFIARRFDHNYPHYKGEFARVITHAVKYAQSLIDDFGSKLNKLPQIAISVDMLDTGIDVPQVLNLVFFKAVRSKVKFLQMIGRGTRLCPDLFAPGMDKSEFYIFDLCGNFEYFNEHPKGALGSVAEPVGKRLFKARLDLLSLLSGKDTRVPDDVAETIGGYDQLAGLRHGVTDELHGEVAAMNLDNFIVRTEREHVVRYADRGVWNELDDAALGDLRAHVAGLPSEREAEHITARLFDLLCTNLQLAVLRASNDFVAYRDRIRELASQLELLESVPAVRAELALIQDVQGEDYWQDITLPMIERVRRKLRGLIQLIERKPSNPVYTLLTDHIGEATEVVLKDFSTGINLAQYRKKVEAYIRANENHVAIAKLKHNRPLTPVDLEELERFVYQSEPVESRERFVECYGNDKPLPLFIRSLVGLDRNAALEAFARFLDGSRYNSQQIRFVEMIIERLTRHGTIDPGQLYEPPFTSVHYEGLDGAFGDADADAIVAVIEQINRGAVAA</sequence>
<feature type="domain" description="Helicase ATP-binding" evidence="2">
    <location>
        <begin position="399"/>
        <end position="556"/>
    </location>
</feature>
<keyword evidence="1" id="KW-0175">Coiled coil</keyword>
<dbReference type="AlphaFoldDB" id="A0A5S5BD18"/>
<feature type="coiled-coil region" evidence="1">
    <location>
        <begin position="169"/>
        <end position="231"/>
    </location>
</feature>
<proteinExistence type="predicted"/>
<protein>
    <submittedName>
        <fullName evidence="3">Type I restriction enzyme R subunit</fullName>
    </submittedName>
</protein>
<dbReference type="CDD" id="cd18032">
    <property type="entry name" value="DEXHc_RE_I_III_res"/>
    <property type="match status" value="1"/>
</dbReference>
<dbReference type="GO" id="GO:0003677">
    <property type="term" value="F:DNA binding"/>
    <property type="evidence" value="ECO:0007669"/>
    <property type="project" value="UniProtKB-KW"/>
</dbReference>
<reference evidence="3 4" key="1">
    <citation type="submission" date="2019-07" db="EMBL/GenBank/DDBJ databases">
        <title>Deep subsurface shale carbon reservoir microbial communities from Ohio and West Virginia, USA.</title>
        <authorList>
            <person name="Wrighton K."/>
        </authorList>
    </citation>
    <scope>NUCLEOTIDE SEQUENCE [LARGE SCALE GENOMIC DNA]</scope>
    <source>
        <strain evidence="3 4">NP_8Ht</strain>
    </source>
</reference>
<dbReference type="EMBL" id="VNHQ01000013">
    <property type="protein sequence ID" value="TYP64232.1"/>
    <property type="molecule type" value="Genomic_DNA"/>
</dbReference>
<dbReference type="GO" id="GO:0005524">
    <property type="term" value="F:ATP binding"/>
    <property type="evidence" value="ECO:0007669"/>
    <property type="project" value="UniProtKB-KW"/>
</dbReference>
<organism evidence="3 4">
    <name type="scientific">Stutzerimonas stutzeri</name>
    <name type="common">Pseudomonas stutzeri</name>
    <dbReference type="NCBI Taxonomy" id="316"/>
    <lineage>
        <taxon>Bacteria</taxon>
        <taxon>Pseudomonadati</taxon>
        <taxon>Pseudomonadota</taxon>
        <taxon>Gammaproteobacteria</taxon>
        <taxon>Pseudomonadales</taxon>
        <taxon>Pseudomonadaceae</taxon>
        <taxon>Stutzerimonas</taxon>
    </lineage>
</organism>
<dbReference type="InterPro" id="IPR013670">
    <property type="entry name" value="EcoEI_R_C_dom"/>
</dbReference>
<dbReference type="GO" id="GO:0009035">
    <property type="term" value="F:type I site-specific deoxyribonuclease activity"/>
    <property type="evidence" value="ECO:0007669"/>
    <property type="project" value="UniProtKB-EC"/>
</dbReference>
<evidence type="ECO:0000256" key="1">
    <source>
        <dbReference type="SAM" id="Coils"/>
    </source>
</evidence>
<dbReference type="PANTHER" id="PTHR47396">
    <property type="entry name" value="TYPE I RESTRICTION ENZYME ECOKI R PROTEIN"/>
    <property type="match status" value="1"/>
</dbReference>
<dbReference type="PANTHER" id="PTHR47396:SF1">
    <property type="entry name" value="ATP-DEPENDENT HELICASE IRC3-RELATED"/>
    <property type="match status" value="1"/>
</dbReference>
<evidence type="ECO:0000313" key="4">
    <source>
        <dbReference type="Proteomes" id="UP000324282"/>
    </source>
</evidence>
<dbReference type="Gene3D" id="3.40.50.300">
    <property type="entry name" value="P-loop containing nucleotide triphosphate hydrolases"/>
    <property type="match status" value="2"/>
</dbReference>
<dbReference type="PROSITE" id="PS51192">
    <property type="entry name" value="HELICASE_ATP_BIND_1"/>
    <property type="match status" value="1"/>
</dbReference>
<dbReference type="InterPro" id="IPR027417">
    <property type="entry name" value="P-loop_NTPase"/>
</dbReference>
<evidence type="ECO:0000259" key="2">
    <source>
        <dbReference type="PROSITE" id="PS51192"/>
    </source>
</evidence>
<dbReference type="GO" id="GO:0009307">
    <property type="term" value="P:DNA restriction-modification system"/>
    <property type="evidence" value="ECO:0007669"/>
    <property type="project" value="UniProtKB-KW"/>
</dbReference>
<dbReference type="CDD" id="cd18799">
    <property type="entry name" value="SF2_C_EcoAI-like"/>
    <property type="match status" value="1"/>
</dbReference>
<evidence type="ECO:0000313" key="3">
    <source>
        <dbReference type="EMBL" id="TYP64232.1"/>
    </source>
</evidence>
<dbReference type="SUPFAM" id="SSF52540">
    <property type="entry name" value="P-loop containing nucleoside triphosphate hydrolases"/>
    <property type="match status" value="2"/>
</dbReference>
<dbReference type="Proteomes" id="UP000324282">
    <property type="component" value="Unassembled WGS sequence"/>
</dbReference>
<dbReference type="Gene3D" id="3.90.1570.30">
    <property type="match status" value="1"/>
</dbReference>
<name>A0A5S5BD18_STUST</name>
<dbReference type="Pfam" id="PF13643">
    <property type="entry name" value="DUF4145"/>
    <property type="match status" value="1"/>
</dbReference>
<dbReference type="InterPro" id="IPR025285">
    <property type="entry name" value="DUF4145"/>
</dbReference>
<accession>A0A5S5BD18</accession>
<gene>
    <name evidence="3" type="ORF">A9A72_1231017</name>
</gene>